<sequence length="608" mass="69016">MLPSRAGQHNNLYTRLQSWQTRILRLHGGEDGESLIGELLTADVVHTEGLGLRDSGEVITYEALSYTWGKPQFTGTIYVNGHHVAITPTLEAALVHFRLPGKMRYIWADGLSINQADDAEKSEQVKAMFSIFRKARGVLVWLGEGSRATGWLLDTLSRQGDEVLGQARIDHRLTDALGEICAHPWPQRVWVQQEIFAARAVSLHCGSREFTMDTYKAMMEAWVDDGLRGYYRKVPQIPFQVEDEDVAWLETARLKISQASLFDRHMTDFALQKTKYIAGQSDLMLGSRSLGLKEYSHLQDELLAAKRTANTQAHAQVHRELARSMATCLESVILRSRTLEATDMRDKIYALLSMTTCRVARSADMDQSDANIPSLPVDYSRPLSVVYQDLTKYFVNRDRNLNVLALLDSERTPRSPDLHLPSWTPNWGNLARYNTSSLLFPRLWRRKDEGTLPFSWQDPDDIGVLRLEGIEIGKICKQWIEEDRSLTTKVHGVWRFDIEPPSSPRILPKISQPLWKKMMQDTSRDFRHSCEAELGDVLVCFDTSGSWYGGIHVLRKRPSGQGYLLVGAAQQGKHSGADKRKPHAGDTQPEYYHWRAQGPVEPRSFAIC</sequence>
<name>A0AAN8A1Y2_9PEZI</name>
<feature type="domain" description="Heterokaryon incompatibility" evidence="2">
    <location>
        <begin position="61"/>
        <end position="194"/>
    </location>
</feature>
<evidence type="ECO:0000259" key="2">
    <source>
        <dbReference type="Pfam" id="PF06985"/>
    </source>
</evidence>
<dbReference type="EMBL" id="JAVRQU010000007">
    <property type="protein sequence ID" value="KAK5700736.1"/>
    <property type="molecule type" value="Genomic_DNA"/>
</dbReference>
<feature type="region of interest" description="Disordered" evidence="1">
    <location>
        <begin position="570"/>
        <end position="591"/>
    </location>
</feature>
<dbReference type="AlphaFoldDB" id="A0AAN8A1Y2"/>
<protein>
    <recommendedName>
        <fullName evidence="2">Heterokaryon incompatibility domain-containing protein</fullName>
    </recommendedName>
</protein>
<dbReference type="InterPro" id="IPR052895">
    <property type="entry name" value="HetReg/Transcr_Mod"/>
</dbReference>
<organism evidence="3 4">
    <name type="scientific">Elasticomyces elasticus</name>
    <dbReference type="NCBI Taxonomy" id="574655"/>
    <lineage>
        <taxon>Eukaryota</taxon>
        <taxon>Fungi</taxon>
        <taxon>Dikarya</taxon>
        <taxon>Ascomycota</taxon>
        <taxon>Pezizomycotina</taxon>
        <taxon>Dothideomycetes</taxon>
        <taxon>Dothideomycetidae</taxon>
        <taxon>Mycosphaerellales</taxon>
        <taxon>Teratosphaeriaceae</taxon>
        <taxon>Elasticomyces</taxon>
    </lineage>
</organism>
<proteinExistence type="predicted"/>
<dbReference type="Pfam" id="PF06985">
    <property type="entry name" value="HET"/>
    <property type="match status" value="1"/>
</dbReference>
<gene>
    <name evidence="3" type="ORF">LTR97_005253</name>
</gene>
<dbReference type="Proteomes" id="UP001310594">
    <property type="component" value="Unassembled WGS sequence"/>
</dbReference>
<accession>A0AAN8A1Y2</accession>
<evidence type="ECO:0000313" key="4">
    <source>
        <dbReference type="Proteomes" id="UP001310594"/>
    </source>
</evidence>
<reference evidence="3" key="1">
    <citation type="submission" date="2023-08" db="EMBL/GenBank/DDBJ databases">
        <title>Black Yeasts Isolated from many extreme environments.</title>
        <authorList>
            <person name="Coleine C."/>
            <person name="Stajich J.E."/>
            <person name="Selbmann L."/>
        </authorList>
    </citation>
    <scope>NUCLEOTIDE SEQUENCE</scope>
    <source>
        <strain evidence="3">CCFEE 5810</strain>
    </source>
</reference>
<comment type="caution">
    <text evidence="3">The sequence shown here is derived from an EMBL/GenBank/DDBJ whole genome shotgun (WGS) entry which is preliminary data.</text>
</comment>
<dbReference type="PANTHER" id="PTHR24148:SF82">
    <property type="entry name" value="HETEROKARYON INCOMPATIBILITY DOMAIN-CONTAINING PROTEIN"/>
    <property type="match status" value="1"/>
</dbReference>
<dbReference type="InterPro" id="IPR010730">
    <property type="entry name" value="HET"/>
</dbReference>
<dbReference type="PANTHER" id="PTHR24148">
    <property type="entry name" value="ANKYRIN REPEAT DOMAIN-CONTAINING PROTEIN 39 HOMOLOG-RELATED"/>
    <property type="match status" value="1"/>
</dbReference>
<evidence type="ECO:0000256" key="1">
    <source>
        <dbReference type="SAM" id="MobiDB-lite"/>
    </source>
</evidence>
<evidence type="ECO:0000313" key="3">
    <source>
        <dbReference type="EMBL" id="KAK5700736.1"/>
    </source>
</evidence>